<keyword evidence="2" id="KW-0378">Hydrolase</keyword>
<dbReference type="EMBL" id="GBRH01217969">
    <property type="protein sequence ID" value="JAD79926.1"/>
    <property type="molecule type" value="Transcribed_RNA"/>
</dbReference>
<keyword evidence="1" id="KW-0732">Signal</keyword>
<evidence type="ECO:0000313" key="2">
    <source>
        <dbReference type="EMBL" id="JAD79926.1"/>
    </source>
</evidence>
<feature type="chain" id="PRO_5002044670" evidence="1">
    <location>
        <begin position="22"/>
        <end position="47"/>
    </location>
</feature>
<proteinExistence type="predicted"/>
<name>A0A0A9CWE3_ARUDO</name>
<organism evidence="2">
    <name type="scientific">Arundo donax</name>
    <name type="common">Giant reed</name>
    <name type="synonym">Donax arundinaceus</name>
    <dbReference type="NCBI Taxonomy" id="35708"/>
    <lineage>
        <taxon>Eukaryota</taxon>
        <taxon>Viridiplantae</taxon>
        <taxon>Streptophyta</taxon>
        <taxon>Embryophyta</taxon>
        <taxon>Tracheophyta</taxon>
        <taxon>Spermatophyta</taxon>
        <taxon>Magnoliopsida</taxon>
        <taxon>Liliopsida</taxon>
        <taxon>Poales</taxon>
        <taxon>Poaceae</taxon>
        <taxon>PACMAD clade</taxon>
        <taxon>Arundinoideae</taxon>
        <taxon>Arundineae</taxon>
        <taxon>Arundo</taxon>
    </lineage>
</organism>
<accession>A0A0A9CWE3</accession>
<sequence>MFSRASWASRVLLFQIGRALTGFVSLKSLEGPIIAIALHNQLMQEWT</sequence>
<dbReference type="AlphaFoldDB" id="A0A0A9CWE3"/>
<feature type="signal peptide" evidence="1">
    <location>
        <begin position="1"/>
        <end position="21"/>
    </location>
</feature>
<dbReference type="GO" id="GO:0016787">
    <property type="term" value="F:hydrolase activity"/>
    <property type="evidence" value="ECO:0007669"/>
    <property type="project" value="UniProtKB-KW"/>
</dbReference>
<reference evidence="2" key="2">
    <citation type="journal article" date="2015" name="Data Brief">
        <title>Shoot transcriptome of the giant reed, Arundo donax.</title>
        <authorList>
            <person name="Barrero R.A."/>
            <person name="Guerrero F.D."/>
            <person name="Moolhuijzen P."/>
            <person name="Goolsby J.A."/>
            <person name="Tidwell J."/>
            <person name="Bellgard S.E."/>
            <person name="Bellgard M.I."/>
        </authorList>
    </citation>
    <scope>NUCLEOTIDE SEQUENCE</scope>
    <source>
        <tissue evidence="2">Shoot tissue taken approximately 20 cm above the soil surface</tissue>
    </source>
</reference>
<evidence type="ECO:0000256" key="1">
    <source>
        <dbReference type="SAM" id="SignalP"/>
    </source>
</evidence>
<reference evidence="2" key="1">
    <citation type="submission" date="2014-09" db="EMBL/GenBank/DDBJ databases">
        <authorList>
            <person name="Magalhaes I.L.F."/>
            <person name="Oliveira U."/>
            <person name="Santos F.R."/>
            <person name="Vidigal T.H.D.A."/>
            <person name="Brescovit A.D."/>
            <person name="Santos A.J."/>
        </authorList>
    </citation>
    <scope>NUCLEOTIDE SEQUENCE</scope>
    <source>
        <tissue evidence="2">Shoot tissue taken approximately 20 cm above the soil surface</tissue>
    </source>
</reference>
<protein>
    <submittedName>
        <fullName evidence="2">Glycosyl hydrolase family 3 protein</fullName>
    </submittedName>
</protein>